<proteinExistence type="inferred from homology"/>
<keyword evidence="11" id="KW-1185">Reference proteome</keyword>
<dbReference type="Proteomes" id="UP001174909">
    <property type="component" value="Unassembled WGS sequence"/>
</dbReference>
<feature type="domain" description="Cytochrome c" evidence="9">
    <location>
        <begin position="47"/>
        <end position="202"/>
    </location>
</feature>
<comment type="similarity">
    <text evidence="2">Belongs to the cytochrome c family.</text>
</comment>
<protein>
    <submittedName>
        <fullName evidence="10">Methylamine utilization protein MauG</fullName>
    </submittedName>
</protein>
<evidence type="ECO:0000256" key="3">
    <source>
        <dbReference type="ARBA" id="ARBA00022617"/>
    </source>
</evidence>
<reference evidence="10" key="1">
    <citation type="submission" date="2023-03" db="EMBL/GenBank/DDBJ databases">
        <authorList>
            <person name="Steffen K."/>
            <person name="Cardenas P."/>
        </authorList>
    </citation>
    <scope>NUCLEOTIDE SEQUENCE</scope>
</reference>
<dbReference type="InterPro" id="IPR051395">
    <property type="entry name" value="Cytochrome_c_Peroxidase/MauG"/>
</dbReference>
<evidence type="ECO:0000259" key="9">
    <source>
        <dbReference type="PROSITE" id="PS51007"/>
    </source>
</evidence>
<keyword evidence="3 8" id="KW-0349">Heme</keyword>
<dbReference type="SUPFAM" id="SSF46626">
    <property type="entry name" value="Cytochrome c"/>
    <property type="match status" value="1"/>
</dbReference>
<comment type="subcellular location">
    <subcellularLocation>
        <location evidence="1">Cell envelope</location>
    </subcellularLocation>
</comment>
<name>A0AA35RPC7_GEOBA</name>
<organism evidence="10 11">
    <name type="scientific">Geodia barretti</name>
    <name type="common">Barrett's horny sponge</name>
    <dbReference type="NCBI Taxonomy" id="519541"/>
    <lineage>
        <taxon>Eukaryota</taxon>
        <taxon>Metazoa</taxon>
        <taxon>Porifera</taxon>
        <taxon>Demospongiae</taxon>
        <taxon>Heteroscleromorpha</taxon>
        <taxon>Tetractinellida</taxon>
        <taxon>Astrophorina</taxon>
        <taxon>Geodiidae</taxon>
        <taxon>Geodia</taxon>
    </lineage>
</organism>
<dbReference type="GO" id="GO:0009055">
    <property type="term" value="F:electron transfer activity"/>
    <property type="evidence" value="ECO:0007669"/>
    <property type="project" value="InterPro"/>
</dbReference>
<evidence type="ECO:0000256" key="1">
    <source>
        <dbReference type="ARBA" id="ARBA00004196"/>
    </source>
</evidence>
<dbReference type="PANTHER" id="PTHR30600">
    <property type="entry name" value="CYTOCHROME C PEROXIDASE-RELATED"/>
    <property type="match status" value="1"/>
</dbReference>
<evidence type="ECO:0000256" key="5">
    <source>
        <dbReference type="ARBA" id="ARBA00022729"/>
    </source>
</evidence>
<evidence type="ECO:0000256" key="2">
    <source>
        <dbReference type="ARBA" id="ARBA00006488"/>
    </source>
</evidence>
<dbReference type="InterPro" id="IPR036909">
    <property type="entry name" value="Cyt_c-like_dom_sf"/>
</dbReference>
<gene>
    <name evidence="10" type="ORF">GBAR_LOCUS9225</name>
</gene>
<dbReference type="Gene3D" id="1.10.760.10">
    <property type="entry name" value="Cytochrome c-like domain"/>
    <property type="match status" value="1"/>
</dbReference>
<dbReference type="GO" id="GO:0020037">
    <property type="term" value="F:heme binding"/>
    <property type="evidence" value="ECO:0007669"/>
    <property type="project" value="InterPro"/>
</dbReference>
<dbReference type="InterPro" id="IPR004852">
    <property type="entry name" value="Di-haem_cyt_c_peroxidsae"/>
</dbReference>
<accession>A0AA35RPC7</accession>
<dbReference type="PROSITE" id="PS51007">
    <property type="entry name" value="CYTC"/>
    <property type="match status" value="1"/>
</dbReference>
<keyword evidence="5" id="KW-0732">Signal</keyword>
<keyword evidence="4 8" id="KW-0479">Metal-binding</keyword>
<evidence type="ECO:0000256" key="4">
    <source>
        <dbReference type="ARBA" id="ARBA00022723"/>
    </source>
</evidence>
<dbReference type="AlphaFoldDB" id="A0AA35RPC7"/>
<dbReference type="InterPro" id="IPR009056">
    <property type="entry name" value="Cyt_c-like_dom"/>
</dbReference>
<evidence type="ECO:0000313" key="11">
    <source>
        <dbReference type="Proteomes" id="UP001174909"/>
    </source>
</evidence>
<sequence length="220" mass="23833">MSDTDQRAVNTVFANIGKAIEAYERLLISGNAPFDQYVAGDTEAIILEAKRGLKVFIGKGVCILCHDTPNFTDNDFHNLGVPQGELPEDTGRYAGISSLLADPFNGGSIYSDDTAVATRILNFLEPTSQHQGEFKTPTLRNVALTAPYFHTGEFPTLASVIEFNNAGGAGGNFVGRREGTLEPLHLTEQEKDDLVEFLKTLTGELPPAHLLSKPKLPKSD</sequence>
<keyword evidence="7 8" id="KW-0408">Iron</keyword>
<keyword evidence="6" id="KW-0560">Oxidoreductase</keyword>
<dbReference type="GO" id="GO:0004130">
    <property type="term" value="F:cytochrome-c peroxidase activity"/>
    <property type="evidence" value="ECO:0007669"/>
    <property type="project" value="TreeGrafter"/>
</dbReference>
<evidence type="ECO:0000256" key="7">
    <source>
        <dbReference type="ARBA" id="ARBA00023004"/>
    </source>
</evidence>
<dbReference type="GO" id="GO:0046872">
    <property type="term" value="F:metal ion binding"/>
    <property type="evidence" value="ECO:0007669"/>
    <property type="project" value="UniProtKB-KW"/>
</dbReference>
<dbReference type="EMBL" id="CASHTH010001392">
    <property type="protein sequence ID" value="CAI8014797.1"/>
    <property type="molecule type" value="Genomic_DNA"/>
</dbReference>
<comment type="caution">
    <text evidence="10">The sequence shown here is derived from an EMBL/GenBank/DDBJ whole genome shotgun (WGS) entry which is preliminary data.</text>
</comment>
<evidence type="ECO:0000256" key="8">
    <source>
        <dbReference type="PROSITE-ProRule" id="PRU00433"/>
    </source>
</evidence>
<dbReference type="Pfam" id="PF03150">
    <property type="entry name" value="CCP_MauG"/>
    <property type="match status" value="1"/>
</dbReference>
<evidence type="ECO:0000313" key="10">
    <source>
        <dbReference type="EMBL" id="CAI8014797.1"/>
    </source>
</evidence>
<evidence type="ECO:0000256" key="6">
    <source>
        <dbReference type="ARBA" id="ARBA00023002"/>
    </source>
</evidence>
<dbReference type="PANTHER" id="PTHR30600:SF10">
    <property type="entry name" value="BLL6722 PROTEIN"/>
    <property type="match status" value="1"/>
</dbReference>